<dbReference type="GO" id="GO:0009228">
    <property type="term" value="P:thiamine biosynthetic process"/>
    <property type="evidence" value="ECO:0007669"/>
    <property type="project" value="InterPro"/>
</dbReference>
<dbReference type="SUPFAM" id="SSF53850">
    <property type="entry name" value="Periplasmic binding protein-like II"/>
    <property type="match status" value="1"/>
</dbReference>
<dbReference type="PANTHER" id="PTHR31528">
    <property type="entry name" value="4-AMINO-5-HYDROXYMETHYL-2-METHYLPYRIMIDINE PHOSPHATE SYNTHASE THI11-RELATED"/>
    <property type="match status" value="1"/>
</dbReference>
<dbReference type="InterPro" id="IPR027939">
    <property type="entry name" value="NMT1/THI5"/>
</dbReference>
<reference evidence="2" key="1">
    <citation type="submission" date="2020-10" db="EMBL/GenBank/DDBJ databases">
        <title>Genome Sequence of ESBL Producing Zambian Clinical Strains.</title>
        <authorList>
            <person name="Shawa M."/>
            <person name="Furuta Y."/>
            <person name="Simbotwe M."/>
            <person name="Mulenga E."/>
            <person name="Mubanga M."/>
            <person name="Mulenga G."/>
            <person name="Kaile C."/>
            <person name="Zorigt T."/>
            <person name="Hang'ombe B."/>
            <person name="Higashi H."/>
        </authorList>
    </citation>
    <scope>NUCLEOTIDE SEQUENCE</scope>
    <source>
        <strain evidence="2">Zam_UTH_09</strain>
    </source>
</reference>
<evidence type="ECO:0000259" key="1">
    <source>
        <dbReference type="Pfam" id="PF09084"/>
    </source>
</evidence>
<dbReference type="Pfam" id="PF09084">
    <property type="entry name" value="NMT1"/>
    <property type="match status" value="1"/>
</dbReference>
<dbReference type="EMBL" id="BNFF01000001">
    <property type="protein sequence ID" value="GHK51074.1"/>
    <property type="molecule type" value="Genomic_DNA"/>
</dbReference>
<evidence type="ECO:0000313" key="3">
    <source>
        <dbReference type="Proteomes" id="UP000655094"/>
    </source>
</evidence>
<name>A0A919LQS3_KLEPN</name>
<dbReference type="PANTHER" id="PTHR31528:SF3">
    <property type="entry name" value="THIAMINE BIOSYNTHESIS PROTEIN HI_0357-RELATED"/>
    <property type="match status" value="1"/>
</dbReference>
<comment type="caution">
    <text evidence="2">The sequence shown here is derived from an EMBL/GenBank/DDBJ whole genome shotgun (WGS) entry which is preliminary data.</text>
</comment>
<proteinExistence type="predicted"/>
<feature type="domain" description="SsuA/THI5-like" evidence="1">
    <location>
        <begin position="4"/>
        <end position="145"/>
    </location>
</feature>
<dbReference type="InterPro" id="IPR015168">
    <property type="entry name" value="SsuA/THI5"/>
</dbReference>
<gene>
    <name evidence="2" type="ORF">KPZU09_08100</name>
</gene>
<accession>A0A919LQS3</accession>
<evidence type="ECO:0000313" key="2">
    <source>
        <dbReference type="EMBL" id="GHK51074.1"/>
    </source>
</evidence>
<dbReference type="Gene3D" id="3.40.190.10">
    <property type="entry name" value="Periplasmic binding protein-like II"/>
    <property type="match status" value="2"/>
</dbReference>
<dbReference type="AlphaFoldDB" id="A0A919LQS3"/>
<dbReference type="Proteomes" id="UP000655094">
    <property type="component" value="Unassembled WGS sequence"/>
</dbReference>
<protein>
    <recommendedName>
        <fullName evidence="1">SsuA/THI5-like domain-containing protein</fullName>
    </recommendedName>
</protein>
<sequence length="230" mass="25304">MHAVTVATVFQHSPTVFITHDKVENPAELKDKTFLLATEAYTSFWPWAKSELGLAGSKVRPYTFNVQPFLADKNLVQQGYVTSEPFSVAKGGQPFYVYPLSDWGYPPYGNSIICMADTIRKRPAAVAAFVKASMEGWKSYLQDPAPGNSLIGKANPQMGAEQIAFGIAQMKQYQLVTGGDAKTGGIGIITEPRLKKTWDMLVKNKLIDASKVPFEQTYTLEMVKDAGVMP</sequence>
<organism evidence="2 3">
    <name type="scientific">Klebsiella pneumoniae</name>
    <dbReference type="NCBI Taxonomy" id="573"/>
    <lineage>
        <taxon>Bacteria</taxon>
        <taxon>Pseudomonadati</taxon>
        <taxon>Pseudomonadota</taxon>
        <taxon>Gammaproteobacteria</taxon>
        <taxon>Enterobacterales</taxon>
        <taxon>Enterobacteriaceae</taxon>
        <taxon>Klebsiella/Raoultella group</taxon>
        <taxon>Klebsiella</taxon>
        <taxon>Klebsiella pneumoniae complex</taxon>
    </lineage>
</organism>